<evidence type="ECO:0000256" key="6">
    <source>
        <dbReference type="ARBA" id="ARBA00022692"/>
    </source>
</evidence>
<dbReference type="Pfam" id="PF10270">
    <property type="entry name" value="MMgT"/>
    <property type="match status" value="1"/>
</dbReference>
<dbReference type="GO" id="GO:0005886">
    <property type="term" value="C:plasma membrane"/>
    <property type="evidence" value="ECO:0007669"/>
    <property type="project" value="TreeGrafter"/>
</dbReference>
<keyword evidence="6" id="KW-0812">Transmembrane</keyword>
<evidence type="ECO:0000259" key="14">
    <source>
        <dbReference type="SMART" id="SM00355"/>
    </source>
</evidence>
<dbReference type="SMART" id="SM00355">
    <property type="entry name" value="ZnF_C2H2"/>
    <property type="match status" value="3"/>
</dbReference>
<evidence type="ECO:0000256" key="1">
    <source>
        <dbReference type="ARBA" id="ARBA00004273"/>
    </source>
</evidence>
<dbReference type="GO" id="GO:0005743">
    <property type="term" value="C:mitochondrial inner membrane"/>
    <property type="evidence" value="ECO:0007669"/>
    <property type="project" value="UniProtKB-SubCell"/>
</dbReference>
<reference evidence="15" key="1">
    <citation type="submission" date="2023-06" db="EMBL/GenBank/DDBJ databases">
        <title>Genomic analysis of the entomopathogenic nematode Steinernema hermaphroditum.</title>
        <authorList>
            <person name="Schwarz E.M."/>
            <person name="Heppert J.K."/>
            <person name="Baniya A."/>
            <person name="Schwartz H.T."/>
            <person name="Tan C.-H."/>
            <person name="Antoshechkin I."/>
            <person name="Sternberg P.W."/>
            <person name="Goodrich-Blair H."/>
            <person name="Dillman A.R."/>
        </authorList>
    </citation>
    <scope>NUCLEOTIDE SEQUENCE</scope>
    <source>
        <strain evidence="15">PS9179</strain>
        <tissue evidence="15">Whole animal</tissue>
    </source>
</reference>
<evidence type="ECO:0000313" key="16">
    <source>
        <dbReference type="Proteomes" id="UP001175271"/>
    </source>
</evidence>
<comment type="similarity">
    <text evidence="4">Belongs to the membrane magnesium transporter (TC 1.A.67) family.</text>
</comment>
<keyword evidence="10" id="KW-0496">Mitochondrion</keyword>
<evidence type="ECO:0000256" key="11">
    <source>
        <dbReference type="ARBA" id="ARBA00023136"/>
    </source>
</evidence>
<dbReference type="Gene3D" id="3.30.160.60">
    <property type="entry name" value="Classic Zinc Finger"/>
    <property type="match status" value="1"/>
</dbReference>
<evidence type="ECO:0000256" key="13">
    <source>
        <dbReference type="SAM" id="MobiDB-lite"/>
    </source>
</evidence>
<keyword evidence="8" id="KW-0256">Endoplasmic reticulum</keyword>
<evidence type="ECO:0000256" key="8">
    <source>
        <dbReference type="ARBA" id="ARBA00022824"/>
    </source>
</evidence>
<keyword evidence="9" id="KW-1133">Transmembrane helix</keyword>
<dbReference type="GO" id="GO:0072546">
    <property type="term" value="C:EMC complex"/>
    <property type="evidence" value="ECO:0007669"/>
    <property type="project" value="TreeGrafter"/>
</dbReference>
<evidence type="ECO:0000256" key="10">
    <source>
        <dbReference type="ARBA" id="ARBA00023128"/>
    </source>
</evidence>
<dbReference type="GO" id="GO:0022890">
    <property type="term" value="F:inorganic cation transmembrane transporter activity"/>
    <property type="evidence" value="ECO:0007669"/>
    <property type="project" value="TreeGrafter"/>
</dbReference>
<name>A0AA39HLH6_9BILA</name>
<dbReference type="InterPro" id="IPR008949">
    <property type="entry name" value="Isoprenoid_synthase_dom_sf"/>
</dbReference>
<comment type="subunit">
    <text evidence="5">Component of the ER membrane protein complex (EMC).</text>
</comment>
<accession>A0AA39HLH6</accession>
<dbReference type="InterPro" id="IPR013087">
    <property type="entry name" value="Znf_C2H2_type"/>
</dbReference>
<dbReference type="Gene3D" id="1.10.600.10">
    <property type="entry name" value="Farnesyl Diphosphate Synthase"/>
    <property type="match status" value="1"/>
</dbReference>
<keyword evidence="16" id="KW-1185">Reference proteome</keyword>
<feature type="compositionally biased region" description="Basic and acidic residues" evidence="13">
    <location>
        <begin position="561"/>
        <end position="570"/>
    </location>
</feature>
<evidence type="ECO:0000313" key="15">
    <source>
        <dbReference type="EMBL" id="KAK0406842.1"/>
    </source>
</evidence>
<organism evidence="15 16">
    <name type="scientific">Steinernema hermaphroditum</name>
    <dbReference type="NCBI Taxonomy" id="289476"/>
    <lineage>
        <taxon>Eukaryota</taxon>
        <taxon>Metazoa</taxon>
        <taxon>Ecdysozoa</taxon>
        <taxon>Nematoda</taxon>
        <taxon>Chromadorea</taxon>
        <taxon>Rhabditida</taxon>
        <taxon>Tylenchina</taxon>
        <taxon>Panagrolaimomorpha</taxon>
        <taxon>Strongyloidoidea</taxon>
        <taxon>Steinernematidae</taxon>
        <taxon>Steinernema</taxon>
    </lineage>
</organism>
<keyword evidence="7" id="KW-0999">Mitochondrion inner membrane</keyword>
<dbReference type="InterPro" id="IPR018937">
    <property type="entry name" value="MMgT"/>
</dbReference>
<comment type="similarity">
    <text evidence="12">Belongs to the NDUFAF6 family.</text>
</comment>
<dbReference type="SUPFAM" id="SSF48576">
    <property type="entry name" value="Terpenoid synthases"/>
    <property type="match status" value="1"/>
</dbReference>
<dbReference type="Pfam" id="PF00494">
    <property type="entry name" value="SQS_PSY"/>
    <property type="match status" value="1"/>
</dbReference>
<feature type="region of interest" description="Disordered" evidence="13">
    <location>
        <begin position="561"/>
        <end position="580"/>
    </location>
</feature>
<evidence type="ECO:0000256" key="2">
    <source>
        <dbReference type="ARBA" id="ARBA00004477"/>
    </source>
</evidence>
<dbReference type="PANTHER" id="PTHR21181:SF7">
    <property type="entry name" value="ER MEMBRANE PROTEIN COMPLEX SUBUNIT 5"/>
    <property type="match status" value="1"/>
</dbReference>
<sequence length="694" mass="77947">MPTLISQSTYKFICIASLLSLLHCAYSAAQHRFYLRLIEEPFTRLPIDIVLQTLVSLIVLVYSASYVAGEFRPIRGDHLSSKKSWDTVGNCPSFYSFEHRGKTLSPAYSAFPHHLRKQRRPQLDRLSKPSDGLKSIRNSPPPSKDQALDSFKLCIGSVKKHDFSNYVAALLMPREVQPHVFALLAFNVELTLVRDHIERNAGTAGIFRLQFWRDAISAIYGCTSGPIPRQPVATALRLFGSQADIEPLYGLVEARQQTLGDRPFESVAALESYAEKTSGALHLMVMNALARKTNEVVSLEMKEAALAMGKSVGVLNHLRSTVPLLKRGIVILPTDVMTIHGLSADNVYTKQSPEGIRNLARDLTTVSDKWLQESRRHSLAVSKSTSLALISSGASVDHMLKTMKKTDYDFVDANVEEVTGLLLIQPLEPTRMAINANSDAAPFPMACSNCGVTKYSLEAMRVHIRQEHTHWAPFECLTCHTRRTTEEQMREHNCAVHKRGPLLFRFHDDAEARKNEDKNIEKSMNFTMNNAIESLVSVFRSCQAAQDGGGAGALIRDFRQNEDSESDKIEASPSPMLSETPQRFFEERLNAPRPSLSSSSRRSQTMAGVCGACQRDITQKNRSNHIFMHLANQHNLHRYHCKFDYCDYKAHRKDSVEHHMARNHGGVRLEKLQDFARDLQPEFDALADELFGTL</sequence>
<dbReference type="GO" id="GO:0005794">
    <property type="term" value="C:Golgi apparatus"/>
    <property type="evidence" value="ECO:0007669"/>
    <property type="project" value="TreeGrafter"/>
</dbReference>
<proteinExistence type="inferred from homology"/>
<dbReference type="GO" id="GO:0031901">
    <property type="term" value="C:early endosome membrane"/>
    <property type="evidence" value="ECO:0007669"/>
    <property type="project" value="UniProtKB-SubCell"/>
</dbReference>
<evidence type="ECO:0000256" key="12">
    <source>
        <dbReference type="ARBA" id="ARBA00038273"/>
    </source>
</evidence>
<feature type="domain" description="C2H2-type" evidence="14">
    <location>
        <begin position="474"/>
        <end position="497"/>
    </location>
</feature>
<dbReference type="AlphaFoldDB" id="A0AA39HLH6"/>
<evidence type="ECO:0000256" key="7">
    <source>
        <dbReference type="ARBA" id="ARBA00022792"/>
    </source>
</evidence>
<evidence type="ECO:0000256" key="4">
    <source>
        <dbReference type="ARBA" id="ARBA00006109"/>
    </source>
</evidence>
<feature type="region of interest" description="Disordered" evidence="13">
    <location>
        <begin position="114"/>
        <end position="147"/>
    </location>
</feature>
<comment type="caution">
    <text evidence="15">The sequence shown here is derived from an EMBL/GenBank/DDBJ whole genome shotgun (WGS) entry which is preliminary data.</text>
</comment>
<dbReference type="Proteomes" id="UP001175271">
    <property type="component" value="Unassembled WGS sequence"/>
</dbReference>
<evidence type="ECO:0000256" key="3">
    <source>
        <dbReference type="ARBA" id="ARBA00004520"/>
    </source>
</evidence>
<dbReference type="EMBL" id="JAUCMV010000004">
    <property type="protein sequence ID" value="KAK0406842.1"/>
    <property type="molecule type" value="Genomic_DNA"/>
</dbReference>
<gene>
    <name evidence="15" type="ORF">QR680_018840</name>
</gene>
<dbReference type="InterPro" id="IPR002060">
    <property type="entry name" value="Squ/phyt_synthse"/>
</dbReference>
<keyword evidence="11" id="KW-0472">Membrane</keyword>
<dbReference type="PANTHER" id="PTHR21181">
    <property type="match status" value="1"/>
</dbReference>
<evidence type="ECO:0000256" key="5">
    <source>
        <dbReference type="ARBA" id="ARBA00011276"/>
    </source>
</evidence>
<feature type="domain" description="C2H2-type" evidence="14">
    <location>
        <begin position="639"/>
        <end position="664"/>
    </location>
</feature>
<feature type="domain" description="C2H2-type" evidence="14">
    <location>
        <begin position="445"/>
        <end position="468"/>
    </location>
</feature>
<protein>
    <recommendedName>
        <fullName evidence="14">C2H2-type domain-containing protein</fullName>
    </recommendedName>
</protein>
<comment type="subcellular location">
    <subcellularLocation>
        <location evidence="3">Early endosome membrane</location>
        <topology evidence="3">Multi-pass membrane protein</topology>
    </subcellularLocation>
    <subcellularLocation>
        <location evidence="2">Endoplasmic reticulum membrane</location>
        <topology evidence="2">Multi-pass membrane protein</topology>
    </subcellularLocation>
    <subcellularLocation>
        <location evidence="1">Mitochondrion inner membrane</location>
    </subcellularLocation>
</comment>
<evidence type="ECO:0000256" key="9">
    <source>
        <dbReference type="ARBA" id="ARBA00022989"/>
    </source>
</evidence>